<protein>
    <submittedName>
        <fullName evidence="1">Uncharacterized protein</fullName>
    </submittedName>
</protein>
<dbReference type="Proteomes" id="UP000244571">
    <property type="component" value="Chromosome"/>
</dbReference>
<gene>
    <name evidence="1" type="ORF">DBV39_14500</name>
</gene>
<dbReference type="KEGG" id="boz:DBV39_14500"/>
<evidence type="ECO:0000313" key="2">
    <source>
        <dbReference type="Proteomes" id="UP000244571"/>
    </source>
</evidence>
<name>A0A2R4XLQ7_9BURK</name>
<evidence type="ECO:0000313" key="1">
    <source>
        <dbReference type="EMBL" id="AWB34732.1"/>
    </source>
</evidence>
<dbReference type="AlphaFoldDB" id="A0A2R4XLQ7"/>
<reference evidence="1 2" key="1">
    <citation type="submission" date="2018-04" db="EMBL/GenBank/DDBJ databases">
        <title>Bordetella sp. HZ20 isolated from seawater.</title>
        <authorList>
            <person name="Sun C."/>
        </authorList>
    </citation>
    <scope>NUCLEOTIDE SEQUENCE [LARGE SCALE GENOMIC DNA]</scope>
    <source>
        <strain evidence="1 2">HZ20</strain>
    </source>
</reference>
<organism evidence="1 2">
    <name type="scientific">Orrella marina</name>
    <dbReference type="NCBI Taxonomy" id="2163011"/>
    <lineage>
        <taxon>Bacteria</taxon>
        <taxon>Pseudomonadati</taxon>
        <taxon>Pseudomonadota</taxon>
        <taxon>Betaproteobacteria</taxon>
        <taxon>Burkholderiales</taxon>
        <taxon>Alcaligenaceae</taxon>
        <taxon>Orrella</taxon>
    </lineage>
</organism>
<sequence>MLGRTESSDQLVVVTTPLPATADKEDRAILQQFEQRQVSGKFLLISMTTICKKAPRFAV</sequence>
<keyword evidence="2" id="KW-1185">Reference proteome</keyword>
<dbReference type="EMBL" id="CP028901">
    <property type="protein sequence ID" value="AWB34732.1"/>
    <property type="molecule type" value="Genomic_DNA"/>
</dbReference>
<proteinExistence type="predicted"/>
<accession>A0A2R4XLQ7</accession>